<evidence type="ECO:0000313" key="8">
    <source>
        <dbReference type="Proteomes" id="UP000684084"/>
    </source>
</evidence>
<gene>
    <name evidence="7" type="ORF">CHRIB12_LOCUS15771</name>
</gene>
<keyword evidence="1" id="KW-0479">Metal-binding</keyword>
<evidence type="ECO:0000313" key="7">
    <source>
        <dbReference type="EMBL" id="CAB5377446.1"/>
    </source>
</evidence>
<dbReference type="SMART" id="SM00614">
    <property type="entry name" value="ZnF_BED"/>
    <property type="match status" value="1"/>
</dbReference>
<dbReference type="PROSITE" id="PS50808">
    <property type="entry name" value="ZF_BED"/>
    <property type="match status" value="1"/>
</dbReference>
<comment type="caution">
    <text evidence="7">The sequence shown here is derived from an EMBL/GenBank/DDBJ whole genome shotgun (WGS) entry which is preliminary data.</text>
</comment>
<feature type="domain" description="BED-type" evidence="6">
    <location>
        <begin position="87"/>
        <end position="145"/>
    </location>
</feature>
<dbReference type="GO" id="GO:0005634">
    <property type="term" value="C:nucleus"/>
    <property type="evidence" value="ECO:0007669"/>
    <property type="project" value="TreeGrafter"/>
</dbReference>
<reference evidence="7" key="1">
    <citation type="submission" date="2020-05" db="EMBL/GenBank/DDBJ databases">
        <authorList>
            <person name="Rincon C."/>
            <person name="Sanders R I."/>
            <person name="Robbins C."/>
            <person name="Chaturvedi A."/>
        </authorList>
    </citation>
    <scope>NUCLEOTIDE SEQUENCE</scope>
    <source>
        <strain evidence="7">CHB12</strain>
    </source>
</reference>
<organism evidence="7 8">
    <name type="scientific">Rhizophagus irregularis</name>
    <dbReference type="NCBI Taxonomy" id="588596"/>
    <lineage>
        <taxon>Eukaryota</taxon>
        <taxon>Fungi</taxon>
        <taxon>Fungi incertae sedis</taxon>
        <taxon>Mucoromycota</taxon>
        <taxon>Glomeromycotina</taxon>
        <taxon>Glomeromycetes</taxon>
        <taxon>Glomerales</taxon>
        <taxon>Glomeraceae</taxon>
        <taxon>Rhizophagus</taxon>
    </lineage>
</organism>
<sequence>MVKQKRRNNNNTNTYNSKRARHEEIVEEEIEEERIEGESRIKEIRIEDDDEEEGKEIEETENSDAKSFEDSEVQDNKSEDQTDKDKKERSFVWLHFEKFKDNYGVNWAKCKYCNKVKYKMDGKTCGSTGNLSKHLENHLDKIDPSTRKQAKFIKKFLSEDNDEKIPFSNEIFREKLAIWVTVDDQPFTVTECPEFKELIKLCNGKVVLSCADTVRNDVLKLYENYRTGVNIN</sequence>
<evidence type="ECO:0000259" key="6">
    <source>
        <dbReference type="PROSITE" id="PS50808"/>
    </source>
</evidence>
<dbReference type="GO" id="GO:0006357">
    <property type="term" value="P:regulation of transcription by RNA polymerase II"/>
    <property type="evidence" value="ECO:0007669"/>
    <property type="project" value="TreeGrafter"/>
</dbReference>
<feature type="compositionally biased region" description="Acidic residues" evidence="5">
    <location>
        <begin position="46"/>
        <end position="62"/>
    </location>
</feature>
<name>A0A915ZJU8_9GLOM</name>
<dbReference type="InterPro" id="IPR003656">
    <property type="entry name" value="Znf_BED"/>
</dbReference>
<protein>
    <recommendedName>
        <fullName evidence="6">BED-type domain-containing protein</fullName>
    </recommendedName>
</protein>
<evidence type="ECO:0000256" key="3">
    <source>
        <dbReference type="ARBA" id="ARBA00022833"/>
    </source>
</evidence>
<dbReference type="InterPro" id="IPR053031">
    <property type="entry name" value="Cuticle_assoc_protein"/>
</dbReference>
<dbReference type="PANTHER" id="PTHR34396:SF25">
    <property type="entry name" value="BOUNDARY ELEMENT ASSOCIATED FACTOR"/>
    <property type="match status" value="1"/>
</dbReference>
<keyword evidence="2 4" id="KW-0863">Zinc-finger</keyword>
<feature type="region of interest" description="Disordered" evidence="5">
    <location>
        <begin position="1"/>
        <end position="84"/>
    </location>
</feature>
<feature type="compositionally biased region" description="Basic and acidic residues" evidence="5">
    <location>
        <begin position="63"/>
        <end position="84"/>
    </location>
</feature>
<accession>A0A915ZJU8</accession>
<dbReference type="PANTHER" id="PTHR34396">
    <property type="entry name" value="OS03G0264950 PROTEIN-RELATED"/>
    <property type="match status" value="1"/>
</dbReference>
<dbReference type="GO" id="GO:1990837">
    <property type="term" value="F:sequence-specific double-stranded DNA binding"/>
    <property type="evidence" value="ECO:0007669"/>
    <property type="project" value="TreeGrafter"/>
</dbReference>
<dbReference type="GO" id="GO:0008270">
    <property type="term" value="F:zinc ion binding"/>
    <property type="evidence" value="ECO:0007669"/>
    <property type="project" value="UniProtKB-KW"/>
</dbReference>
<evidence type="ECO:0000256" key="2">
    <source>
        <dbReference type="ARBA" id="ARBA00022771"/>
    </source>
</evidence>
<evidence type="ECO:0000256" key="4">
    <source>
        <dbReference type="PROSITE-ProRule" id="PRU00027"/>
    </source>
</evidence>
<keyword evidence="3" id="KW-0862">Zinc</keyword>
<dbReference type="OrthoDB" id="2311312at2759"/>
<dbReference type="Proteomes" id="UP000684084">
    <property type="component" value="Unassembled WGS sequence"/>
</dbReference>
<proteinExistence type="predicted"/>
<dbReference type="EMBL" id="CAGKOT010000037">
    <property type="protein sequence ID" value="CAB5377446.1"/>
    <property type="molecule type" value="Genomic_DNA"/>
</dbReference>
<evidence type="ECO:0000256" key="5">
    <source>
        <dbReference type="SAM" id="MobiDB-lite"/>
    </source>
</evidence>
<dbReference type="AlphaFoldDB" id="A0A915ZJU8"/>
<dbReference type="VEuPathDB" id="FungiDB:RhiirFUN_002951"/>
<feature type="compositionally biased region" description="Acidic residues" evidence="5">
    <location>
        <begin position="25"/>
        <end position="35"/>
    </location>
</feature>
<feature type="compositionally biased region" description="Basic and acidic residues" evidence="5">
    <location>
        <begin position="36"/>
        <end position="45"/>
    </location>
</feature>
<evidence type="ECO:0000256" key="1">
    <source>
        <dbReference type="ARBA" id="ARBA00022723"/>
    </source>
</evidence>